<keyword evidence="2" id="KW-1185">Reference proteome</keyword>
<gene>
    <name evidence="1" type="ORF">EPH_0031120</name>
</gene>
<evidence type="ECO:0000313" key="1">
    <source>
        <dbReference type="EMBL" id="CDI75728.1"/>
    </source>
</evidence>
<sequence length="472" mass="53923">MAMPFLVTELWHRRIRRNQVYVYRILKNKREVKRRVMLQTPFEQTRMDAHLQQVNMLLLEQKSALMQQEKEHQRAILERRKVAKWECSKKGIVQLGTAEDPPNVLTPRMSFEQQLTDDMLKRLLEKHCFLLVPWASQGGSLFNFSPALKNILKGGLNMGLFWSTVKSLLCSNVNRRATAEAMVLLFREELDETFRMTRELLEGMGSHVTSTGLVKRQELYAAMQRTDKQDMAFVMQTIPGNDLGEVEYEALPTLLHILRRESINNAVLEVDSAAIEAELNRTATELHAEQKYQDSREFYAMRVHPVQVLLCLSPMNRQGQVDWEEFVTGESPDRESVEKTLVHLFTVLDDRRKGSVPAQVFVGVMHYWSARSGTTSSSAEASSPPPLNSVSSLSGGAALAAERRYADIVMSCRLTPAEVTGFVAEAKVDPVVQEISYTEHIKAWVATIFEIRRSHFWYSVSHNSFDDGKVFK</sequence>
<dbReference type="AlphaFoldDB" id="U6G8R2"/>
<organism evidence="1 2">
    <name type="scientific">Eimeria praecox</name>
    <dbReference type="NCBI Taxonomy" id="51316"/>
    <lineage>
        <taxon>Eukaryota</taxon>
        <taxon>Sar</taxon>
        <taxon>Alveolata</taxon>
        <taxon>Apicomplexa</taxon>
        <taxon>Conoidasida</taxon>
        <taxon>Coccidia</taxon>
        <taxon>Eucoccidiorida</taxon>
        <taxon>Eimeriorina</taxon>
        <taxon>Eimeriidae</taxon>
        <taxon>Eimeria</taxon>
    </lineage>
</organism>
<dbReference type="VEuPathDB" id="ToxoDB:EPH_0031120"/>
<evidence type="ECO:0008006" key="3">
    <source>
        <dbReference type="Google" id="ProtNLM"/>
    </source>
</evidence>
<dbReference type="EMBL" id="HG691098">
    <property type="protein sequence ID" value="CDI75728.1"/>
    <property type="molecule type" value="Genomic_DNA"/>
</dbReference>
<name>U6G8R2_9EIME</name>
<protein>
    <recommendedName>
        <fullName evidence="3">EF-hand domain-containing protein</fullName>
    </recommendedName>
</protein>
<dbReference type="OrthoDB" id="329772at2759"/>
<accession>U6G8R2</accession>
<reference evidence="1" key="2">
    <citation type="submission" date="2013-10" db="EMBL/GenBank/DDBJ databases">
        <authorList>
            <person name="Aslett M."/>
        </authorList>
    </citation>
    <scope>NUCLEOTIDE SEQUENCE [LARGE SCALE GENOMIC DNA]</scope>
    <source>
        <strain evidence="1">Houghton</strain>
    </source>
</reference>
<dbReference type="Proteomes" id="UP000018201">
    <property type="component" value="Unassembled WGS sequence"/>
</dbReference>
<reference evidence="1" key="1">
    <citation type="submission" date="2013-10" db="EMBL/GenBank/DDBJ databases">
        <title>Genomic analysis of the causative agents of coccidiosis in chickens.</title>
        <authorList>
            <person name="Reid A.J."/>
            <person name="Blake D."/>
            <person name="Billington K."/>
            <person name="Browne H."/>
            <person name="Dunn M."/>
            <person name="Hung S."/>
            <person name="Kawahara F."/>
            <person name="Miranda-Saavedra D."/>
            <person name="Mourier T."/>
            <person name="Nagra H."/>
            <person name="Otto T.D."/>
            <person name="Rawlings N."/>
            <person name="Sanchez A."/>
            <person name="Sanders M."/>
            <person name="Subramaniam C."/>
            <person name="Tay Y."/>
            <person name="Dear P."/>
            <person name="Doerig C."/>
            <person name="Gruber A."/>
            <person name="Parkinson J."/>
            <person name="Shirley M."/>
            <person name="Wan K.L."/>
            <person name="Berriman M."/>
            <person name="Tomley F."/>
            <person name="Pain A."/>
        </authorList>
    </citation>
    <scope>NUCLEOTIDE SEQUENCE [LARGE SCALE GENOMIC DNA]</scope>
    <source>
        <strain evidence="1">Houghton</strain>
    </source>
</reference>
<proteinExistence type="predicted"/>
<evidence type="ECO:0000313" key="2">
    <source>
        <dbReference type="Proteomes" id="UP000018201"/>
    </source>
</evidence>